<evidence type="ECO:0000256" key="3">
    <source>
        <dbReference type="ARBA" id="ARBA00022777"/>
    </source>
</evidence>
<sequence length="417" mass="47559">MEENSDNGTKYISLQPFIHQVGGHSSMLCLDEATVCKPVVEREQLFYESLPESLRSFVPRYYGIIKVRLIQEGEYITLLASSPDNYSPKPSSTLKRLRLRRNGSIEVEGASLSAMFDAEPAVDDDAAAINPWVLKCHKEYITRLMAKLEEEHCPLNFIVLENLTWRFSLPCILDLKMGTRQYGDNDSLAKRQSKMVKVVTTTSAKLGLRIGGMQVYQASSGRFLCRNKLYGRTLTAAGFQSAVRNFLHDGTRLRTDALPPLIRRLEELRNALMQLESIRLYTTSLLLLYEGHHSISNEETSGEKNEMRRSRSIEREERAERANSVDRQDEMLKQPTDFRVRCSSSCNANEKKLFRPVEKHREEEPLTDVRIIDFAHSTHRAMDDKVLYSGPDNGFLFGLNNMIQLLKSILVDADQAC</sequence>
<dbReference type="InterPro" id="IPR038286">
    <property type="entry name" value="IPK_sf"/>
</dbReference>
<dbReference type="AlphaFoldDB" id="A0A1B6HM97"/>
<protein>
    <recommendedName>
        <fullName evidence="4">Kinase</fullName>
        <ecNumber evidence="4">2.7.-.-</ecNumber>
    </recommendedName>
</protein>
<dbReference type="GO" id="GO:0032958">
    <property type="term" value="P:inositol phosphate biosynthetic process"/>
    <property type="evidence" value="ECO:0007669"/>
    <property type="project" value="InterPro"/>
</dbReference>
<proteinExistence type="inferred from homology"/>
<dbReference type="Pfam" id="PF03770">
    <property type="entry name" value="IPK"/>
    <property type="match status" value="1"/>
</dbReference>
<name>A0A1B6HM97_9HEMI</name>
<dbReference type="GO" id="GO:0005737">
    <property type="term" value="C:cytoplasm"/>
    <property type="evidence" value="ECO:0007669"/>
    <property type="project" value="TreeGrafter"/>
</dbReference>
<dbReference type="GO" id="GO:0005634">
    <property type="term" value="C:nucleus"/>
    <property type="evidence" value="ECO:0007669"/>
    <property type="project" value="TreeGrafter"/>
</dbReference>
<reference evidence="6" key="1">
    <citation type="submission" date="2015-11" db="EMBL/GenBank/DDBJ databases">
        <title>De novo transcriptome assembly of four potential Pierce s Disease insect vectors from Arizona vineyards.</title>
        <authorList>
            <person name="Tassone E.E."/>
        </authorList>
    </citation>
    <scope>NUCLEOTIDE SEQUENCE</scope>
</reference>
<evidence type="ECO:0000256" key="5">
    <source>
        <dbReference type="SAM" id="MobiDB-lite"/>
    </source>
</evidence>
<accession>A0A1B6HM97</accession>
<dbReference type="PANTHER" id="PTHR12400:SF21">
    <property type="entry name" value="KINASE"/>
    <property type="match status" value="1"/>
</dbReference>
<dbReference type="Gene3D" id="3.30.470.160">
    <property type="entry name" value="Inositol polyphosphate kinase"/>
    <property type="match status" value="1"/>
</dbReference>
<dbReference type="EMBL" id="GECU01031879">
    <property type="protein sequence ID" value="JAS75827.1"/>
    <property type="molecule type" value="Transcribed_RNA"/>
</dbReference>
<evidence type="ECO:0000313" key="6">
    <source>
        <dbReference type="EMBL" id="JAS75827.1"/>
    </source>
</evidence>
<gene>
    <name evidence="6" type="ORF">g.24277</name>
</gene>
<dbReference type="PANTHER" id="PTHR12400">
    <property type="entry name" value="INOSITOL POLYPHOSPHATE KINASE"/>
    <property type="match status" value="1"/>
</dbReference>
<dbReference type="InterPro" id="IPR005522">
    <property type="entry name" value="IPK"/>
</dbReference>
<dbReference type="EC" id="2.7.-.-" evidence="4"/>
<dbReference type="GO" id="GO:0000828">
    <property type="term" value="F:inositol hexakisphosphate kinase activity"/>
    <property type="evidence" value="ECO:0007669"/>
    <property type="project" value="TreeGrafter"/>
</dbReference>
<evidence type="ECO:0000256" key="1">
    <source>
        <dbReference type="ARBA" id="ARBA00007374"/>
    </source>
</evidence>
<keyword evidence="3 4" id="KW-0418">Kinase</keyword>
<dbReference type="SUPFAM" id="SSF56104">
    <property type="entry name" value="SAICAR synthase-like"/>
    <property type="match status" value="1"/>
</dbReference>
<dbReference type="GO" id="GO:0046854">
    <property type="term" value="P:phosphatidylinositol phosphate biosynthetic process"/>
    <property type="evidence" value="ECO:0007669"/>
    <property type="project" value="TreeGrafter"/>
</dbReference>
<feature type="region of interest" description="Disordered" evidence="5">
    <location>
        <begin position="296"/>
        <end position="326"/>
    </location>
</feature>
<evidence type="ECO:0000256" key="2">
    <source>
        <dbReference type="ARBA" id="ARBA00022679"/>
    </source>
</evidence>
<organism evidence="6">
    <name type="scientific">Homalodisca liturata</name>
    <dbReference type="NCBI Taxonomy" id="320908"/>
    <lineage>
        <taxon>Eukaryota</taxon>
        <taxon>Metazoa</taxon>
        <taxon>Ecdysozoa</taxon>
        <taxon>Arthropoda</taxon>
        <taxon>Hexapoda</taxon>
        <taxon>Insecta</taxon>
        <taxon>Pterygota</taxon>
        <taxon>Neoptera</taxon>
        <taxon>Paraneoptera</taxon>
        <taxon>Hemiptera</taxon>
        <taxon>Auchenorrhyncha</taxon>
        <taxon>Membracoidea</taxon>
        <taxon>Cicadellidae</taxon>
        <taxon>Cicadellinae</taxon>
        <taxon>Proconiini</taxon>
        <taxon>Homalodisca</taxon>
    </lineage>
</organism>
<comment type="similarity">
    <text evidence="1 4">Belongs to the inositol phosphokinase (IPK) family.</text>
</comment>
<keyword evidence="2 4" id="KW-0808">Transferase</keyword>
<evidence type="ECO:0000256" key="4">
    <source>
        <dbReference type="RuleBase" id="RU363090"/>
    </source>
</evidence>